<protein>
    <submittedName>
        <fullName evidence="4">MBL fold metallo-hydrolase</fullName>
    </submittedName>
</protein>
<organism evidence="4 5">
    <name type="scientific">Mucilaginibacter aquariorum</name>
    <dbReference type="NCBI Taxonomy" id="2967225"/>
    <lineage>
        <taxon>Bacteria</taxon>
        <taxon>Pseudomonadati</taxon>
        <taxon>Bacteroidota</taxon>
        <taxon>Sphingobacteriia</taxon>
        <taxon>Sphingobacteriales</taxon>
        <taxon>Sphingobacteriaceae</taxon>
        <taxon>Mucilaginibacter</taxon>
    </lineage>
</organism>
<dbReference type="Gene3D" id="3.60.15.10">
    <property type="entry name" value="Ribonuclease Z/Hydroxyacylglutathione hydrolase-like"/>
    <property type="match status" value="1"/>
</dbReference>
<gene>
    <name evidence="4" type="ORF">NPE20_14280</name>
</gene>
<dbReference type="Pfam" id="PF07521">
    <property type="entry name" value="RMMBL"/>
    <property type="match status" value="1"/>
</dbReference>
<dbReference type="RefSeq" id="WP_256539328.1">
    <property type="nucleotide sequence ID" value="NZ_JANHOH010000002.1"/>
</dbReference>
<evidence type="ECO:0000259" key="3">
    <source>
        <dbReference type="SMART" id="SM01027"/>
    </source>
</evidence>
<dbReference type="SMART" id="SM00849">
    <property type="entry name" value="Lactamase_B"/>
    <property type="match status" value="1"/>
</dbReference>
<dbReference type="SMART" id="SM01027">
    <property type="entry name" value="Beta-Casp"/>
    <property type="match status" value="1"/>
</dbReference>
<dbReference type="InterPro" id="IPR011108">
    <property type="entry name" value="RMMBL"/>
</dbReference>
<evidence type="ECO:0000259" key="2">
    <source>
        <dbReference type="SMART" id="SM00849"/>
    </source>
</evidence>
<dbReference type="PANTHER" id="PTHR11203:SF37">
    <property type="entry name" value="INTEGRATOR COMPLEX SUBUNIT 11"/>
    <property type="match status" value="1"/>
</dbReference>
<keyword evidence="1" id="KW-0378">Hydrolase</keyword>
<keyword evidence="5" id="KW-1185">Reference proteome</keyword>
<evidence type="ECO:0000313" key="5">
    <source>
        <dbReference type="Proteomes" id="UP001204376"/>
    </source>
</evidence>
<proteinExistence type="predicted"/>
<dbReference type="InterPro" id="IPR050698">
    <property type="entry name" value="MBL"/>
</dbReference>
<dbReference type="Pfam" id="PF10996">
    <property type="entry name" value="Beta-Casp"/>
    <property type="match status" value="1"/>
</dbReference>
<dbReference type="Pfam" id="PF16661">
    <property type="entry name" value="Lactamase_B_6"/>
    <property type="match status" value="1"/>
</dbReference>
<evidence type="ECO:0000256" key="1">
    <source>
        <dbReference type="ARBA" id="ARBA00022801"/>
    </source>
</evidence>
<dbReference type="Gene3D" id="3.40.50.10890">
    <property type="match status" value="1"/>
</dbReference>
<sequence>MSSLIDNEPGIRDQTVYLQSLGAAQTVTGSKHLLITPELNILIDCGLFQGIKSLREKNREPLPVSASAIDMVILTHAHLDHSGYIPLLVKNGYRKPIYMTQPTRDLAELILRDSAKLQEEDAEKANRNGYSRHKPARPLYTVSDAVAALAFFKVISPEETIRVNSDIDFTLYISAHIAGACSVNLNCFGKCIVFSGDIGRQQSELLPPPAHVPPADYVVMESTYGDRLHAKTDAADELAMVINNTVFNHGNILIPCFAVGRAQEVMHLIYRLKKKQGIPSAIPVFLDSPMAASAGKVLLHYPDWFTISEKECAQMFSGVTINDNHQHTQAIIHQRGSKIVLAASGMMTGGRVLEYLKHYIGDARNTIVIIGYQAEGTRGRALLNKAYEIKIHGQYYPVRAQVIEIEGLSAHADQTELLEWLGQFKEKTPEVYLVHGEPCAQEALRIKIKDELKLKVIIPEQYQKIPLYTVTAHQPANGQAAASTTGSSATL</sequence>
<comment type="caution">
    <text evidence="4">The sequence shown here is derived from an EMBL/GenBank/DDBJ whole genome shotgun (WGS) entry which is preliminary data.</text>
</comment>
<dbReference type="InterPro" id="IPR036866">
    <property type="entry name" value="RibonucZ/Hydroxyglut_hydro"/>
</dbReference>
<name>A0ABT1T3F5_9SPHI</name>
<accession>A0ABT1T3F5</accession>
<evidence type="ECO:0000313" key="4">
    <source>
        <dbReference type="EMBL" id="MCQ6959140.1"/>
    </source>
</evidence>
<dbReference type="Proteomes" id="UP001204376">
    <property type="component" value="Unassembled WGS sequence"/>
</dbReference>
<dbReference type="InterPro" id="IPR001279">
    <property type="entry name" value="Metallo-B-lactamas"/>
</dbReference>
<dbReference type="SUPFAM" id="SSF56281">
    <property type="entry name" value="Metallo-hydrolase/oxidoreductase"/>
    <property type="match status" value="1"/>
</dbReference>
<dbReference type="CDD" id="cd16295">
    <property type="entry name" value="TTHA0252-CPSF-like_MBL-fold"/>
    <property type="match status" value="1"/>
</dbReference>
<dbReference type="EMBL" id="JANHOH010000002">
    <property type="protein sequence ID" value="MCQ6959140.1"/>
    <property type="molecule type" value="Genomic_DNA"/>
</dbReference>
<dbReference type="PANTHER" id="PTHR11203">
    <property type="entry name" value="CLEAVAGE AND POLYADENYLATION SPECIFICITY FACTOR FAMILY MEMBER"/>
    <property type="match status" value="1"/>
</dbReference>
<feature type="domain" description="Beta-Casp" evidence="3">
    <location>
        <begin position="262"/>
        <end position="382"/>
    </location>
</feature>
<reference evidence="4 5" key="1">
    <citation type="submission" date="2022-07" db="EMBL/GenBank/DDBJ databases">
        <title>Mucilaginibacter sp. JC4.</title>
        <authorList>
            <person name="Le V."/>
            <person name="Ko S.-R."/>
            <person name="Ahn C.-Y."/>
            <person name="Oh H.-M."/>
        </authorList>
    </citation>
    <scope>NUCLEOTIDE SEQUENCE [LARGE SCALE GENOMIC DNA]</scope>
    <source>
        <strain evidence="4 5">JC4</strain>
    </source>
</reference>
<dbReference type="InterPro" id="IPR022712">
    <property type="entry name" value="Beta_Casp"/>
</dbReference>
<feature type="domain" description="Metallo-beta-lactamase" evidence="2">
    <location>
        <begin position="28"/>
        <end position="249"/>
    </location>
</feature>